<proteinExistence type="predicted"/>
<name>A0A6J5UCG6_PRUAR</name>
<dbReference type="AlphaFoldDB" id="A0A6J5UCG6"/>
<evidence type="ECO:0000313" key="2">
    <source>
        <dbReference type="Proteomes" id="UP000507222"/>
    </source>
</evidence>
<reference evidence="1 2" key="1">
    <citation type="submission" date="2020-05" db="EMBL/GenBank/DDBJ databases">
        <authorList>
            <person name="Campoy J."/>
            <person name="Schneeberger K."/>
            <person name="Spophaly S."/>
        </authorList>
    </citation>
    <scope>NUCLEOTIDE SEQUENCE [LARGE SCALE GENOMIC DNA]</scope>
    <source>
        <strain evidence="1">PruArmRojPasFocal</strain>
    </source>
</reference>
<organism evidence="1 2">
    <name type="scientific">Prunus armeniaca</name>
    <name type="common">Apricot</name>
    <name type="synonym">Armeniaca vulgaris</name>
    <dbReference type="NCBI Taxonomy" id="36596"/>
    <lineage>
        <taxon>Eukaryota</taxon>
        <taxon>Viridiplantae</taxon>
        <taxon>Streptophyta</taxon>
        <taxon>Embryophyta</taxon>
        <taxon>Tracheophyta</taxon>
        <taxon>Spermatophyta</taxon>
        <taxon>Magnoliopsida</taxon>
        <taxon>eudicotyledons</taxon>
        <taxon>Gunneridae</taxon>
        <taxon>Pentapetalae</taxon>
        <taxon>rosids</taxon>
        <taxon>fabids</taxon>
        <taxon>Rosales</taxon>
        <taxon>Rosaceae</taxon>
        <taxon>Amygdaloideae</taxon>
        <taxon>Amygdaleae</taxon>
        <taxon>Prunus</taxon>
    </lineage>
</organism>
<protein>
    <recommendedName>
        <fullName evidence="3">Pentatricopeptide repeat-containing protein</fullName>
    </recommendedName>
</protein>
<gene>
    <name evidence="1" type="ORF">CURHAP_LOCUS20769</name>
</gene>
<evidence type="ECO:0008006" key="3">
    <source>
        <dbReference type="Google" id="ProtNLM"/>
    </source>
</evidence>
<accession>A0A6J5UCG6</accession>
<sequence>MPNNCHQELQPSPIFQQYCHGRALNRGKQCTHDLFWSSHLLYAESGDIGFAQSCFDVMPERDVVSWNSVISRYLQTPRLSEVD</sequence>
<evidence type="ECO:0000313" key="1">
    <source>
        <dbReference type="EMBL" id="CAB4273317.1"/>
    </source>
</evidence>
<dbReference type="EMBL" id="CAEKDK010000003">
    <property type="protein sequence ID" value="CAB4273317.1"/>
    <property type="molecule type" value="Genomic_DNA"/>
</dbReference>
<dbReference type="Proteomes" id="UP000507222">
    <property type="component" value="Unassembled WGS sequence"/>
</dbReference>